<name>A0A812Q3H4_9DINO</name>
<keyword evidence="1" id="KW-0479">Metal-binding</keyword>
<keyword evidence="1" id="KW-0408">Iron</keyword>
<proteinExistence type="inferred from homology"/>
<dbReference type="EMBL" id="CAJNDS010002245">
    <property type="protein sequence ID" value="CAE7390491.1"/>
    <property type="molecule type" value="Genomic_DNA"/>
</dbReference>
<organism evidence="3 4">
    <name type="scientific">Symbiodinium natans</name>
    <dbReference type="NCBI Taxonomy" id="878477"/>
    <lineage>
        <taxon>Eukaryota</taxon>
        <taxon>Sar</taxon>
        <taxon>Alveolata</taxon>
        <taxon>Dinophyceae</taxon>
        <taxon>Suessiales</taxon>
        <taxon>Symbiodiniaceae</taxon>
        <taxon>Symbiodinium</taxon>
    </lineage>
</organism>
<dbReference type="Gene3D" id="2.60.120.330">
    <property type="entry name" value="B-lactam Antibiotic, Isopenicillin N Synthase, Chain"/>
    <property type="match status" value="1"/>
</dbReference>
<sequence>MASNLWPDHRTMPATSEGWCGAFHHKATEYFRACLETCGALRKKLEEPDCLGPFLRDSALSEDAFKRSTSLLGFTHYNYSQFNPVGGYSASEKTQQQVFGIRPHQDDGLCTLLYTDGQGGLEYAKGLRNASSQAMMSDLSLYSGAQCRADLQFSDAVVWEPVPFLPGHWIVNLGTDLFRWAQQSSSRSSSCRPCKATLHRVVPITGTRDRYSMPFFYEPNLDVRDPCPPHTPRYEYLMKDAAGGVVQKLPEKSVKP</sequence>
<dbReference type="PROSITE" id="PS51471">
    <property type="entry name" value="FE2OG_OXY"/>
    <property type="match status" value="1"/>
</dbReference>
<keyword evidence="4" id="KW-1185">Reference proteome</keyword>
<dbReference type="InterPro" id="IPR027443">
    <property type="entry name" value="IPNS-like_sf"/>
</dbReference>
<accession>A0A812Q3H4</accession>
<evidence type="ECO:0000259" key="2">
    <source>
        <dbReference type="PROSITE" id="PS51471"/>
    </source>
</evidence>
<evidence type="ECO:0000313" key="3">
    <source>
        <dbReference type="EMBL" id="CAE7390491.1"/>
    </source>
</evidence>
<dbReference type="GO" id="GO:0046872">
    <property type="term" value="F:metal ion binding"/>
    <property type="evidence" value="ECO:0007669"/>
    <property type="project" value="UniProtKB-KW"/>
</dbReference>
<dbReference type="SUPFAM" id="SSF51197">
    <property type="entry name" value="Clavaminate synthase-like"/>
    <property type="match status" value="1"/>
</dbReference>
<feature type="domain" description="Fe2OG dioxygenase" evidence="2">
    <location>
        <begin position="67"/>
        <end position="219"/>
    </location>
</feature>
<reference evidence="3" key="1">
    <citation type="submission" date="2021-02" db="EMBL/GenBank/DDBJ databases">
        <authorList>
            <person name="Dougan E. K."/>
            <person name="Rhodes N."/>
            <person name="Thang M."/>
            <person name="Chan C."/>
        </authorList>
    </citation>
    <scope>NUCLEOTIDE SEQUENCE</scope>
</reference>
<comment type="similarity">
    <text evidence="1">Belongs to the iron/ascorbate-dependent oxidoreductase family.</text>
</comment>
<dbReference type="OrthoDB" id="288590at2759"/>
<dbReference type="InterPro" id="IPR005123">
    <property type="entry name" value="Oxoglu/Fe-dep_dioxygenase_dom"/>
</dbReference>
<dbReference type="AlphaFoldDB" id="A0A812Q3H4"/>
<dbReference type="InterPro" id="IPR044861">
    <property type="entry name" value="IPNS-like_FE2OG_OXY"/>
</dbReference>
<evidence type="ECO:0000256" key="1">
    <source>
        <dbReference type="RuleBase" id="RU003682"/>
    </source>
</evidence>
<protein>
    <recommendedName>
        <fullName evidence="2">Fe2OG dioxygenase domain-containing protein</fullName>
    </recommendedName>
</protein>
<keyword evidence="1" id="KW-0560">Oxidoreductase</keyword>
<gene>
    <name evidence="3" type="ORF">SNAT2548_LOCUS21284</name>
</gene>
<evidence type="ECO:0000313" key="4">
    <source>
        <dbReference type="Proteomes" id="UP000604046"/>
    </source>
</evidence>
<dbReference type="InterPro" id="IPR050231">
    <property type="entry name" value="Iron_ascorbate_oxido_reductase"/>
</dbReference>
<dbReference type="Proteomes" id="UP000604046">
    <property type="component" value="Unassembled WGS sequence"/>
</dbReference>
<dbReference type="Pfam" id="PF03171">
    <property type="entry name" value="2OG-FeII_Oxy"/>
    <property type="match status" value="1"/>
</dbReference>
<dbReference type="PANTHER" id="PTHR47990">
    <property type="entry name" value="2-OXOGLUTARATE (2OG) AND FE(II)-DEPENDENT OXYGENASE SUPERFAMILY PROTEIN-RELATED"/>
    <property type="match status" value="1"/>
</dbReference>
<comment type="caution">
    <text evidence="3">The sequence shown here is derived from an EMBL/GenBank/DDBJ whole genome shotgun (WGS) entry which is preliminary data.</text>
</comment>
<dbReference type="GO" id="GO:0016491">
    <property type="term" value="F:oxidoreductase activity"/>
    <property type="evidence" value="ECO:0007669"/>
    <property type="project" value="UniProtKB-KW"/>
</dbReference>